<keyword evidence="12 16" id="KW-0830">Ubiquinone</keyword>
<evidence type="ECO:0000256" key="6">
    <source>
        <dbReference type="ARBA" id="ARBA00022660"/>
    </source>
</evidence>
<dbReference type="GO" id="GO:0015990">
    <property type="term" value="P:electron transport coupled proton transport"/>
    <property type="evidence" value="ECO:0007669"/>
    <property type="project" value="TreeGrafter"/>
</dbReference>
<evidence type="ECO:0000256" key="10">
    <source>
        <dbReference type="ARBA" id="ARBA00022989"/>
    </source>
</evidence>
<keyword evidence="5 16" id="KW-0813">Transport</keyword>
<dbReference type="Pfam" id="PF00361">
    <property type="entry name" value="Proton_antipo_M"/>
    <property type="match status" value="1"/>
</dbReference>
<evidence type="ECO:0000256" key="4">
    <source>
        <dbReference type="ARBA" id="ARBA00021006"/>
    </source>
</evidence>
<evidence type="ECO:0000256" key="15">
    <source>
        <dbReference type="ARBA" id="ARBA00049551"/>
    </source>
</evidence>
<dbReference type="RefSeq" id="YP_008994157.1">
    <property type="nucleotide sequence ID" value="NC_023249.1"/>
</dbReference>
<feature type="transmembrane region" description="Helical" evidence="16">
    <location>
        <begin position="170"/>
        <end position="188"/>
    </location>
</feature>
<keyword evidence="10 16" id="KW-1133">Transmembrane helix</keyword>
<organism evidence="18">
    <name type="scientific">Metagonimus yokogawai</name>
    <dbReference type="NCBI Taxonomy" id="84529"/>
    <lineage>
        <taxon>Eukaryota</taxon>
        <taxon>Metazoa</taxon>
        <taxon>Spiralia</taxon>
        <taxon>Lophotrochozoa</taxon>
        <taxon>Platyhelminthes</taxon>
        <taxon>Trematoda</taxon>
        <taxon>Digenea</taxon>
        <taxon>Opisthorchiida</taxon>
        <taxon>Opisthorchiata</taxon>
        <taxon>Heterophyidae</taxon>
        <taxon>Metagonimus</taxon>
    </lineage>
</organism>
<evidence type="ECO:0000256" key="14">
    <source>
        <dbReference type="ARBA" id="ARBA00023136"/>
    </source>
</evidence>
<dbReference type="InterPro" id="IPR003918">
    <property type="entry name" value="NADH_UbQ_OxRdtase"/>
</dbReference>
<feature type="transmembrane region" description="Helical" evidence="16">
    <location>
        <begin position="290"/>
        <end position="310"/>
    </location>
</feature>
<dbReference type="CTD" id="67122141"/>
<evidence type="ECO:0000256" key="7">
    <source>
        <dbReference type="ARBA" id="ARBA00022692"/>
    </source>
</evidence>
<evidence type="ECO:0000259" key="17">
    <source>
        <dbReference type="Pfam" id="PF00361"/>
    </source>
</evidence>
<feature type="transmembrane region" description="Helical" evidence="16">
    <location>
        <begin position="405"/>
        <end position="426"/>
    </location>
</feature>
<feature type="transmembrane region" description="Helical" evidence="16">
    <location>
        <begin position="369"/>
        <end position="393"/>
    </location>
</feature>
<dbReference type="GO" id="GO:0003954">
    <property type="term" value="F:NADH dehydrogenase activity"/>
    <property type="evidence" value="ECO:0007669"/>
    <property type="project" value="TreeGrafter"/>
</dbReference>
<comment type="catalytic activity">
    <reaction evidence="15 16">
        <text>a ubiquinone + NADH + 5 H(+)(in) = a ubiquinol + NAD(+) + 4 H(+)(out)</text>
        <dbReference type="Rhea" id="RHEA:29091"/>
        <dbReference type="Rhea" id="RHEA-COMP:9565"/>
        <dbReference type="Rhea" id="RHEA-COMP:9566"/>
        <dbReference type="ChEBI" id="CHEBI:15378"/>
        <dbReference type="ChEBI" id="CHEBI:16389"/>
        <dbReference type="ChEBI" id="CHEBI:17976"/>
        <dbReference type="ChEBI" id="CHEBI:57540"/>
        <dbReference type="ChEBI" id="CHEBI:57945"/>
        <dbReference type="EC" id="7.1.1.2"/>
    </reaction>
</comment>
<dbReference type="GeneID" id="18129064"/>
<dbReference type="GO" id="GO:0008137">
    <property type="term" value="F:NADH dehydrogenase (ubiquinone) activity"/>
    <property type="evidence" value="ECO:0007669"/>
    <property type="project" value="UniProtKB-UniRule"/>
</dbReference>
<evidence type="ECO:0000256" key="2">
    <source>
        <dbReference type="ARBA" id="ARBA00009025"/>
    </source>
</evidence>
<comment type="similarity">
    <text evidence="2 16">Belongs to the complex I subunit 4 family.</text>
</comment>
<evidence type="ECO:0000256" key="11">
    <source>
        <dbReference type="ARBA" id="ARBA00023027"/>
    </source>
</evidence>
<name>V9NE15_9TREM</name>
<evidence type="ECO:0000256" key="5">
    <source>
        <dbReference type="ARBA" id="ARBA00022448"/>
    </source>
</evidence>
<keyword evidence="8" id="KW-1278">Translocase</keyword>
<keyword evidence="9 16" id="KW-0249">Electron transport</keyword>
<feature type="transmembrane region" description="Helical" evidence="16">
    <location>
        <begin position="98"/>
        <end position="117"/>
    </location>
</feature>
<geneLocation type="mitochondrion" evidence="18"/>
<evidence type="ECO:0000256" key="13">
    <source>
        <dbReference type="ARBA" id="ARBA00023128"/>
    </source>
</evidence>
<proteinExistence type="inferred from homology"/>
<protein>
    <recommendedName>
        <fullName evidence="4 16">NADH-ubiquinone oxidoreductase chain 4</fullName>
        <ecNumber evidence="3 16">7.1.1.2</ecNumber>
    </recommendedName>
</protein>
<dbReference type="GO" id="GO:0031966">
    <property type="term" value="C:mitochondrial membrane"/>
    <property type="evidence" value="ECO:0007669"/>
    <property type="project" value="UniProtKB-SubCell"/>
</dbReference>
<keyword evidence="6 16" id="KW-0679">Respiratory chain</keyword>
<reference evidence="18" key="1">
    <citation type="submission" date="2012-12" db="EMBL/GenBank/DDBJ databases">
        <authorList>
            <person name="Jeon H.-K."/>
            <person name="Lee D."/>
            <person name="Park H."/>
            <person name="Eom K.S."/>
        </authorList>
    </citation>
    <scope>NUCLEOTIDE SEQUENCE</scope>
</reference>
<keyword evidence="14 16" id="KW-0472">Membrane</keyword>
<dbReference type="AlphaFoldDB" id="V9NE15"/>
<dbReference type="PRINTS" id="PR01437">
    <property type="entry name" value="NUOXDRDTASE4"/>
</dbReference>
<dbReference type="EMBL" id="KC330755">
    <property type="protein sequence ID" value="AGN12759.1"/>
    <property type="molecule type" value="Genomic_DNA"/>
</dbReference>
<feature type="transmembrane region" description="Helical" evidence="16">
    <location>
        <begin position="12"/>
        <end position="33"/>
    </location>
</feature>
<keyword evidence="11 16" id="KW-0520">NAD</keyword>
<evidence type="ECO:0000256" key="16">
    <source>
        <dbReference type="RuleBase" id="RU003297"/>
    </source>
</evidence>
<keyword evidence="13 16" id="KW-0496">Mitochondrion</keyword>
<evidence type="ECO:0000256" key="8">
    <source>
        <dbReference type="ARBA" id="ARBA00022967"/>
    </source>
</evidence>
<dbReference type="GO" id="GO:0042773">
    <property type="term" value="P:ATP synthesis coupled electron transport"/>
    <property type="evidence" value="ECO:0007669"/>
    <property type="project" value="InterPro"/>
</dbReference>
<feature type="transmembrane region" description="Helical" evidence="16">
    <location>
        <begin position="233"/>
        <end position="252"/>
    </location>
</feature>
<comment type="function">
    <text evidence="16">Core subunit of the mitochondrial membrane respiratory chain NADH dehydrogenase (Complex I) which catalyzes electron transfer from NADH through the respiratory chain, using ubiquinone as an electron acceptor. Essential for the catalytic activity and assembly of complex I.</text>
</comment>
<dbReference type="EC" id="7.1.1.2" evidence="3 16"/>
<gene>
    <name evidence="18" type="primary">nad4</name>
</gene>
<evidence type="ECO:0000313" key="18">
    <source>
        <dbReference type="EMBL" id="AGN12759.1"/>
    </source>
</evidence>
<dbReference type="PANTHER" id="PTHR43507:SF20">
    <property type="entry name" value="NADH-UBIQUINONE OXIDOREDUCTASE CHAIN 4"/>
    <property type="match status" value="1"/>
</dbReference>
<evidence type="ECO:0000256" key="12">
    <source>
        <dbReference type="ARBA" id="ARBA00023075"/>
    </source>
</evidence>
<feature type="transmembrane region" description="Helical" evidence="16">
    <location>
        <begin position="45"/>
        <end position="66"/>
    </location>
</feature>
<dbReference type="GO" id="GO:0048039">
    <property type="term" value="F:ubiquinone binding"/>
    <property type="evidence" value="ECO:0007669"/>
    <property type="project" value="TreeGrafter"/>
</dbReference>
<comment type="subcellular location">
    <subcellularLocation>
        <location evidence="1 16">Mitochondrion membrane</location>
        <topology evidence="1 16">Multi-pass membrane protein</topology>
    </subcellularLocation>
</comment>
<evidence type="ECO:0000256" key="3">
    <source>
        <dbReference type="ARBA" id="ARBA00012944"/>
    </source>
</evidence>
<evidence type="ECO:0000256" key="1">
    <source>
        <dbReference type="ARBA" id="ARBA00004225"/>
    </source>
</evidence>
<keyword evidence="7 16" id="KW-0812">Transmembrane</keyword>
<feature type="transmembrane region" description="Helical" evidence="16">
    <location>
        <begin position="129"/>
        <end position="150"/>
    </location>
</feature>
<dbReference type="PANTHER" id="PTHR43507">
    <property type="entry name" value="NADH-UBIQUINONE OXIDOREDUCTASE CHAIN 4"/>
    <property type="match status" value="1"/>
</dbReference>
<accession>V9NE15</accession>
<sequence>MSFKFFDWCSWLVGLLFGLLLCGLVFVCVWPHGVHLVGCGVWSSIFSLDLVSYYLVVLSGVLWLSLWFWVGEIGVMGVLMISLSVFSSVLCYCCVHALWFWVFYEMSIVPLLVLLVVDSPYSERYIASWYLLGYVVLTSLPMLLCLFYLAQAMGGFNMSSWGEVGQSGEVGFFCLLVLALMFVTKIPLPPFHVWLPIVHAEASSPVSVCLSGYIMKLGVLGVLRFCFSVAPNWVFSPVYVIVCLLLSVLFFFSASRELDGKRWLAFLSLSHILVAPVCLSVGDWSLGGVAFLYCLGHGLSAGVTFLFLWLSYNTCSTRNLVLLKAGMSSSLFVRLLGCSCLCTACSLPPTTQFFCEVSLVVGAGQFGLFLLLVLYLFVFMGGLVPLFVMGCLLSRHCDVRYGGGASLASGFSLGLLLVWSFLFFLVC</sequence>
<dbReference type="InterPro" id="IPR001750">
    <property type="entry name" value="ND/Mrp_TM"/>
</dbReference>
<feature type="transmembrane region" description="Helical" evidence="16">
    <location>
        <begin position="331"/>
        <end position="349"/>
    </location>
</feature>
<evidence type="ECO:0000256" key="9">
    <source>
        <dbReference type="ARBA" id="ARBA00022982"/>
    </source>
</evidence>
<feature type="domain" description="NADH:quinone oxidoreductase/Mrp antiporter transmembrane" evidence="17">
    <location>
        <begin position="98"/>
        <end position="375"/>
    </location>
</feature>
<feature type="transmembrane region" description="Helical" evidence="16">
    <location>
        <begin position="264"/>
        <end position="284"/>
    </location>
</feature>
<feature type="transmembrane region" description="Helical" evidence="16">
    <location>
        <begin position="73"/>
        <end position="92"/>
    </location>
</feature>